<evidence type="ECO:0000313" key="4">
    <source>
        <dbReference type="EMBL" id="CAH2047785.1"/>
    </source>
</evidence>
<dbReference type="Gene3D" id="3.80.10.10">
    <property type="entry name" value="Ribonuclease Inhibitor"/>
    <property type="match status" value="1"/>
</dbReference>
<keyword evidence="2" id="KW-0677">Repeat</keyword>
<dbReference type="GO" id="GO:0006952">
    <property type="term" value="P:defense response"/>
    <property type="evidence" value="ECO:0007669"/>
    <property type="project" value="InterPro"/>
</dbReference>
<keyword evidence="1" id="KW-0433">Leucine-rich repeat</keyword>
<evidence type="ECO:0000256" key="3">
    <source>
        <dbReference type="SAM" id="MobiDB-lite"/>
    </source>
</evidence>
<dbReference type="Proteomes" id="UP000836841">
    <property type="component" value="Chromosome 2"/>
</dbReference>
<dbReference type="InterPro" id="IPR032675">
    <property type="entry name" value="LRR_dom_sf"/>
</dbReference>
<dbReference type="InterPro" id="IPR011713">
    <property type="entry name" value="Leu-rich_rpt_3"/>
</dbReference>
<dbReference type="PANTHER" id="PTHR11017">
    <property type="entry name" value="LEUCINE-RICH REPEAT-CONTAINING PROTEIN"/>
    <property type="match status" value="1"/>
</dbReference>
<feature type="non-terminal residue" evidence="4">
    <location>
        <position position="353"/>
    </location>
</feature>
<proteinExistence type="predicted"/>
<gene>
    <name evidence="4" type="ORF">TAV2_LOCUS5973</name>
</gene>
<sequence>MVMPGGTESVLGMSVDMCDIAEEIYISEKAFENMRNLLYIRFFRKEGLSYLPQLRLLQCDAYPHMFLPSRFRTECLVELDMSHSKLKTLWGDNAQTKVRRLVNIPYILDALCLRGNTQLVVITNYLIRLRRLRMIDISFCVNIVWLPKFPCSVRHITALNCESLQTLHGPFRNPSIRLNFTNCLKLDHNAQEEIHQSVYGVAILPGGQVPAYFTHRHSGPSVMVFSNSMDLSSFSSFKRGIGSKAVTHLSTQAYVVIPSRRITQLCRISRSLEWIIFACLSVFLPPDYDGAVATHLGARRSTTRLMKFDFNCHGCEVVECGVLFLEARQSPVPEKRVGPSSKCPTPAKRFRAQ</sequence>
<evidence type="ECO:0000256" key="2">
    <source>
        <dbReference type="ARBA" id="ARBA00022737"/>
    </source>
</evidence>
<dbReference type="SUPFAM" id="SSF52058">
    <property type="entry name" value="L domain-like"/>
    <property type="match status" value="1"/>
</dbReference>
<dbReference type="Pfam" id="PF07725">
    <property type="entry name" value="LRR_3"/>
    <property type="match status" value="1"/>
</dbReference>
<dbReference type="InterPro" id="IPR044974">
    <property type="entry name" value="Disease_R_plants"/>
</dbReference>
<evidence type="ECO:0000313" key="5">
    <source>
        <dbReference type="Proteomes" id="UP000836841"/>
    </source>
</evidence>
<dbReference type="PANTHER" id="PTHR11017:SF241">
    <property type="entry name" value="AAA+ ATPASE DOMAIN-CONTAINING PROTEIN"/>
    <property type="match status" value="1"/>
</dbReference>
<name>A0AAU9RQQ4_THLAR</name>
<feature type="region of interest" description="Disordered" evidence="3">
    <location>
        <begin position="333"/>
        <end position="353"/>
    </location>
</feature>
<reference evidence="4 5" key="1">
    <citation type="submission" date="2022-03" db="EMBL/GenBank/DDBJ databases">
        <authorList>
            <person name="Nunn A."/>
            <person name="Chopra R."/>
            <person name="Nunn A."/>
            <person name="Contreras Garrido A."/>
        </authorList>
    </citation>
    <scope>NUCLEOTIDE SEQUENCE [LARGE SCALE GENOMIC DNA]</scope>
</reference>
<organism evidence="4 5">
    <name type="scientific">Thlaspi arvense</name>
    <name type="common">Field penny-cress</name>
    <dbReference type="NCBI Taxonomy" id="13288"/>
    <lineage>
        <taxon>Eukaryota</taxon>
        <taxon>Viridiplantae</taxon>
        <taxon>Streptophyta</taxon>
        <taxon>Embryophyta</taxon>
        <taxon>Tracheophyta</taxon>
        <taxon>Spermatophyta</taxon>
        <taxon>Magnoliopsida</taxon>
        <taxon>eudicotyledons</taxon>
        <taxon>Gunneridae</taxon>
        <taxon>Pentapetalae</taxon>
        <taxon>rosids</taxon>
        <taxon>malvids</taxon>
        <taxon>Brassicales</taxon>
        <taxon>Brassicaceae</taxon>
        <taxon>Thlaspideae</taxon>
        <taxon>Thlaspi</taxon>
    </lineage>
</organism>
<protein>
    <submittedName>
        <fullName evidence="4">Uncharacterized protein</fullName>
    </submittedName>
</protein>
<keyword evidence="5" id="KW-1185">Reference proteome</keyword>
<accession>A0AAU9RQQ4</accession>
<dbReference type="AlphaFoldDB" id="A0AAU9RQQ4"/>
<dbReference type="EMBL" id="OU466858">
    <property type="protein sequence ID" value="CAH2047785.1"/>
    <property type="molecule type" value="Genomic_DNA"/>
</dbReference>
<evidence type="ECO:0000256" key="1">
    <source>
        <dbReference type="ARBA" id="ARBA00022614"/>
    </source>
</evidence>